<dbReference type="EMBL" id="JOTN01000004">
    <property type="protein sequence ID" value="KEK20069.1"/>
    <property type="molecule type" value="Genomic_DNA"/>
</dbReference>
<evidence type="ECO:0000313" key="2">
    <source>
        <dbReference type="Proteomes" id="UP000027822"/>
    </source>
</evidence>
<sequence>MIIEKHEIQIDQVTSGKVNIFTFYRNKKQIDHPFLQLQEPSLVANYFFPFHLDAESLRLLHEEFPTIYPYDGQESILSWTDKMKDELKRLIQTGKWNKRVHLGNCIIEVDFLWCEEDNA</sequence>
<dbReference type="OrthoDB" id="2918725at2"/>
<keyword evidence="2" id="KW-1185">Reference proteome</keyword>
<evidence type="ECO:0000313" key="1">
    <source>
        <dbReference type="EMBL" id="KEK20069.1"/>
    </source>
</evidence>
<dbReference type="Proteomes" id="UP000027822">
    <property type="component" value="Unassembled WGS sequence"/>
</dbReference>
<name>A0A073JYH0_9BACI</name>
<protein>
    <submittedName>
        <fullName evidence="1">Uncharacterized protein</fullName>
    </submittedName>
</protein>
<comment type="caution">
    <text evidence="1">The sequence shown here is derived from an EMBL/GenBank/DDBJ whole genome shotgun (WGS) entry which is preliminary data.</text>
</comment>
<dbReference type="eggNOG" id="ENOG5030DWG">
    <property type="taxonomic scope" value="Bacteria"/>
</dbReference>
<dbReference type="AlphaFoldDB" id="A0A073JYH0"/>
<dbReference type="RefSeq" id="WP_034637216.1">
    <property type="nucleotide sequence ID" value="NZ_CBCSJC010000003.1"/>
</dbReference>
<organism evidence="1 2">
    <name type="scientific">Bacillus manliponensis</name>
    <dbReference type="NCBI Taxonomy" id="574376"/>
    <lineage>
        <taxon>Bacteria</taxon>
        <taxon>Bacillati</taxon>
        <taxon>Bacillota</taxon>
        <taxon>Bacilli</taxon>
        <taxon>Bacillales</taxon>
        <taxon>Bacillaceae</taxon>
        <taxon>Bacillus</taxon>
        <taxon>Bacillus cereus group</taxon>
    </lineage>
</organism>
<gene>
    <name evidence="1" type="ORF">BAMA_16560</name>
</gene>
<accession>A0A073JYH0</accession>
<proteinExistence type="predicted"/>
<reference evidence="1 2" key="1">
    <citation type="submission" date="2014-06" db="EMBL/GenBank/DDBJ databases">
        <title>Draft genome sequence of Bacillus manliponensis JCM 15802 (MCCC 1A00708).</title>
        <authorList>
            <person name="Lai Q."/>
            <person name="Liu Y."/>
            <person name="Shao Z."/>
        </authorList>
    </citation>
    <scope>NUCLEOTIDE SEQUENCE [LARGE SCALE GENOMIC DNA]</scope>
    <source>
        <strain evidence="1 2">JCM 15802</strain>
    </source>
</reference>